<dbReference type="AlphaFoldDB" id="A0A7Z2ZPZ0"/>
<dbReference type="Proteomes" id="UP000502248">
    <property type="component" value="Chromosome"/>
</dbReference>
<keyword evidence="4" id="KW-1185">Reference proteome</keyword>
<gene>
    <name evidence="3" type="ORF">HH215_32365</name>
</gene>
<evidence type="ECO:0000313" key="3">
    <source>
        <dbReference type="EMBL" id="QJD87410.1"/>
    </source>
</evidence>
<feature type="region of interest" description="Disordered" evidence="1">
    <location>
        <begin position="29"/>
        <end position="75"/>
    </location>
</feature>
<accession>A0A7Z2ZPZ0</accession>
<evidence type="ECO:0000313" key="4">
    <source>
        <dbReference type="Proteomes" id="UP000502248"/>
    </source>
</evidence>
<protein>
    <submittedName>
        <fullName evidence="3">Uncharacterized protein</fullName>
    </submittedName>
</protein>
<evidence type="ECO:0000256" key="2">
    <source>
        <dbReference type="SAM" id="SignalP"/>
    </source>
</evidence>
<feature type="signal peptide" evidence="2">
    <location>
        <begin position="1"/>
        <end position="32"/>
    </location>
</feature>
<feature type="compositionally biased region" description="Low complexity" evidence="1">
    <location>
        <begin position="29"/>
        <end position="71"/>
    </location>
</feature>
<dbReference type="KEGG" id="cheb:HH215_32365"/>
<dbReference type="PROSITE" id="PS51257">
    <property type="entry name" value="PROKAR_LIPOPROTEIN"/>
    <property type="match status" value="1"/>
</dbReference>
<evidence type="ECO:0000256" key="1">
    <source>
        <dbReference type="SAM" id="MobiDB-lite"/>
    </source>
</evidence>
<name>A0A7Z2ZPZ0_9BACL</name>
<dbReference type="EMBL" id="CP051680">
    <property type="protein sequence ID" value="QJD87410.1"/>
    <property type="molecule type" value="Genomic_DNA"/>
</dbReference>
<dbReference type="RefSeq" id="WP_169283654.1">
    <property type="nucleotide sequence ID" value="NZ_CP051680.1"/>
</dbReference>
<organism evidence="3 4">
    <name type="scientific">Cohnella herbarum</name>
    <dbReference type="NCBI Taxonomy" id="2728023"/>
    <lineage>
        <taxon>Bacteria</taxon>
        <taxon>Bacillati</taxon>
        <taxon>Bacillota</taxon>
        <taxon>Bacilli</taxon>
        <taxon>Bacillales</taxon>
        <taxon>Paenibacillaceae</taxon>
        <taxon>Cohnella</taxon>
    </lineage>
</organism>
<reference evidence="3 4" key="1">
    <citation type="submission" date="2020-04" db="EMBL/GenBank/DDBJ databases">
        <title>Genome sequencing of novel species.</title>
        <authorList>
            <person name="Heo J."/>
            <person name="Kim S.-J."/>
            <person name="Kim J.-S."/>
            <person name="Hong S.-B."/>
            <person name="Kwon S.-W."/>
        </authorList>
    </citation>
    <scope>NUCLEOTIDE SEQUENCE [LARGE SCALE GENOMIC DNA]</scope>
    <source>
        <strain evidence="3 4">MFER-1</strain>
    </source>
</reference>
<feature type="chain" id="PRO_5030637687" evidence="2">
    <location>
        <begin position="33"/>
        <end position="140"/>
    </location>
</feature>
<sequence length="140" mass="14745">MTKKHNKTAMAMSVAVLTLVLMGTACSNNNNANPSPSASSSASASPSPTASGAIETESASPSASPETTSATGKYVGLQDSHSIEITTDKGPMAFQVSPEIAEKVDPWKEETSVQFQYKTEKLEANGEQIEQHTIISIDKQ</sequence>
<keyword evidence="2" id="KW-0732">Signal</keyword>
<proteinExistence type="predicted"/>